<dbReference type="EMBL" id="CP012622">
    <property type="protein sequence ID" value="ALD66748.1"/>
    <property type="molecule type" value="Genomic_DNA"/>
</dbReference>
<organism evidence="2 3">
    <name type="scientific">Spiroplasma cantharicola</name>
    <dbReference type="NCBI Taxonomy" id="362837"/>
    <lineage>
        <taxon>Bacteria</taxon>
        <taxon>Bacillati</taxon>
        <taxon>Mycoplasmatota</taxon>
        <taxon>Mollicutes</taxon>
        <taxon>Entomoplasmatales</taxon>
        <taxon>Spiroplasmataceae</taxon>
        <taxon>Spiroplasma</taxon>
    </lineage>
</organism>
<evidence type="ECO:0000313" key="2">
    <source>
        <dbReference type="EMBL" id="ALD66748.1"/>
    </source>
</evidence>
<dbReference type="PATRIC" id="fig|362837.3.peg.858"/>
<gene>
    <name evidence="2" type="ORF">SCANT_v1c08420</name>
</gene>
<name>A0A0M3SJH2_9MOLU</name>
<keyword evidence="1" id="KW-0472">Membrane</keyword>
<reference evidence="2 3" key="1">
    <citation type="journal article" date="2015" name="Genome Announc.">
        <title>Complete Genome Sequence of Spiroplasma cantharicola CC-1T (DSM 21588), a Bacterium Isolated from Soldier Beetle (Cantharis carolinus).</title>
        <authorList>
            <person name="Lo W.S."/>
            <person name="Liu P.Y."/>
            <person name="Kuo C.H."/>
        </authorList>
    </citation>
    <scope>NUCLEOTIDE SEQUENCE [LARGE SCALE GENOMIC DNA]</scope>
    <source>
        <strain evidence="2 3">CC-1</strain>
    </source>
</reference>
<accession>A0A0M3SJH2</accession>
<dbReference type="Proteomes" id="UP000063919">
    <property type="component" value="Chromosome"/>
</dbReference>
<proteinExistence type="predicted"/>
<evidence type="ECO:0000256" key="1">
    <source>
        <dbReference type="SAM" id="Phobius"/>
    </source>
</evidence>
<protein>
    <submittedName>
        <fullName evidence="2">Uncharacterized protein</fullName>
    </submittedName>
</protein>
<dbReference type="STRING" id="362837.SCANT_v1c08420"/>
<dbReference type="OrthoDB" id="388409at2"/>
<dbReference type="AlphaFoldDB" id="A0A0M3SJH2"/>
<dbReference type="RefSeq" id="WP_053946497.1">
    <property type="nucleotide sequence ID" value="NZ_CP012622.1"/>
</dbReference>
<sequence>MIKILKLLFTIIPFGTISSPIMELNIKNLFKTSTEIEEHNLEKEPYYLLDDQKENISTIIRKNNSAIFKSKINKFISLEELKLEHMQEFWFDSSLELNFKNIVQRNSSGLQAGQNIKYENLEFESYKLNINLDKRQESKTIEKEYSYHDKWTDTFIYTKLNLEFKKVFEVKSGLVISGTIEEEILKDKIALKNKKWGSNLGAIESGGLLLTNLKTNFISRKNYFQDKEEKYYTVLTDINTDYRYSREKLQKVLNSDDKFFKYLNIKKEAGHIIEIKSLNSSNLFQTNLMTGVVELKNNSQILKKNIKVFIKGLEVNTNYDNVDLNFESSLKNINENHHKIKYFISKKYNLAENEISFNIDSLNNSKAIKDFKLNKSTIFKYDYKKPSGKILSFNVSIKHTNNKSDENIEMSKWNEMKFEITNKNYQLDNYSIISESNIQGNELEFKEILTSFESITLKRNEVKELFILNGDNFRKINYKYNKNLNVQIENKNILKLKGLEIGKTFLEIDSIDAKNKKTIEIEIIPDDEYFELETNEITIKKGEFDSINLYSNSFENLIIVNKNKNIIAILEEDKILIKSNELGLFEIEVFSNITKESEIIKIEIIDNKNLVELDKNISLTEVNTLNTLNIINFDELNENELTINSFSNDLLITREKERITFISRAVGKFKIELKYRNQILIFEIYCFNKFTIKEIDNYDQNLIINKNDYELKSYDKNINLLDLNGDYNFSLKENYNIGIIEIVNKKGEYINIRMHSNISEEDNKEDKEDKENNEKSKVNNNWTKIMALCLIPLTFGVSLVIFLILKKKLKKASL</sequence>
<keyword evidence="1" id="KW-1133">Transmembrane helix</keyword>
<feature type="transmembrane region" description="Helical" evidence="1">
    <location>
        <begin position="785"/>
        <end position="805"/>
    </location>
</feature>
<keyword evidence="1" id="KW-0812">Transmembrane</keyword>
<keyword evidence="3" id="KW-1185">Reference proteome</keyword>
<evidence type="ECO:0000313" key="3">
    <source>
        <dbReference type="Proteomes" id="UP000063919"/>
    </source>
</evidence>
<dbReference type="KEGG" id="scj:SCANT_v1c08420"/>